<dbReference type="InterPro" id="IPR014043">
    <property type="entry name" value="Acyl_transferase_dom"/>
</dbReference>
<dbReference type="AlphaFoldDB" id="A0A7C5LZP5"/>
<dbReference type="PANTHER" id="PTHR42681">
    <property type="entry name" value="MALONYL-COA-ACYL CARRIER PROTEIN TRANSACYLASE, MITOCHONDRIAL"/>
    <property type="match status" value="1"/>
</dbReference>
<accession>A0A7C5LZP5</accession>
<dbReference type="PANTHER" id="PTHR42681:SF1">
    <property type="entry name" value="MALONYL-COA-ACYL CARRIER PROTEIN TRANSACYLASE, MITOCHONDRIAL"/>
    <property type="match status" value="1"/>
</dbReference>
<feature type="domain" description="Malonyl-CoA:ACP transacylase (MAT)" evidence="5">
    <location>
        <begin position="1"/>
        <end position="155"/>
    </location>
</feature>
<dbReference type="SUPFAM" id="SSF52151">
    <property type="entry name" value="FabD/lysophospholipase-like"/>
    <property type="match status" value="1"/>
</dbReference>
<keyword evidence="2" id="KW-0808">Transferase</keyword>
<dbReference type="InterPro" id="IPR050858">
    <property type="entry name" value="Mal-CoA-ACP_Trans/PKS_FabD"/>
</dbReference>
<dbReference type="EC" id="2.3.1.39" evidence="1"/>
<keyword evidence="3" id="KW-0012">Acyltransferase</keyword>
<sequence>MKIGQKHGTCQIANDNANGQVVISGAKAAVEAAADAAQEMKVRKAVLLPVSAPFHCDLMAPAAEAMAEALADTTMKTPRVAVVNNVNAVATCDPDQLKSDLVKQVTGRVRWRESIEWMAGDGQVELFAEPGTGKVLSGILRRIVKGVQGVALNGPESLEAFAKQYK</sequence>
<organism evidence="6">
    <name type="scientific">Hellea balneolensis</name>
    <dbReference type="NCBI Taxonomy" id="287478"/>
    <lineage>
        <taxon>Bacteria</taxon>
        <taxon>Pseudomonadati</taxon>
        <taxon>Pseudomonadota</taxon>
        <taxon>Alphaproteobacteria</taxon>
        <taxon>Maricaulales</taxon>
        <taxon>Robiginitomaculaceae</taxon>
        <taxon>Hellea</taxon>
    </lineage>
</organism>
<comment type="caution">
    <text evidence="6">The sequence shown here is derived from an EMBL/GenBank/DDBJ whole genome shotgun (WGS) entry which is preliminary data.</text>
</comment>
<dbReference type="Gene3D" id="3.40.366.10">
    <property type="entry name" value="Malonyl-Coenzyme A Acyl Carrier Protein, domain 2"/>
    <property type="match status" value="1"/>
</dbReference>
<evidence type="ECO:0000256" key="1">
    <source>
        <dbReference type="ARBA" id="ARBA00013258"/>
    </source>
</evidence>
<dbReference type="SMART" id="SM00827">
    <property type="entry name" value="PKS_AT"/>
    <property type="match status" value="1"/>
</dbReference>
<dbReference type="Proteomes" id="UP000885830">
    <property type="component" value="Unassembled WGS sequence"/>
</dbReference>
<evidence type="ECO:0000313" key="6">
    <source>
        <dbReference type="EMBL" id="HHL42051.1"/>
    </source>
</evidence>
<dbReference type="GO" id="GO:0004314">
    <property type="term" value="F:[acyl-carrier-protein] S-malonyltransferase activity"/>
    <property type="evidence" value="ECO:0007669"/>
    <property type="project" value="UniProtKB-EC"/>
</dbReference>
<dbReference type="GO" id="GO:0006633">
    <property type="term" value="P:fatty acid biosynthetic process"/>
    <property type="evidence" value="ECO:0007669"/>
    <property type="project" value="TreeGrafter"/>
</dbReference>
<dbReference type="GO" id="GO:0005829">
    <property type="term" value="C:cytosol"/>
    <property type="evidence" value="ECO:0007669"/>
    <property type="project" value="TreeGrafter"/>
</dbReference>
<dbReference type="InterPro" id="IPR001227">
    <property type="entry name" value="Ac_transferase_dom_sf"/>
</dbReference>
<evidence type="ECO:0000256" key="2">
    <source>
        <dbReference type="ARBA" id="ARBA00022679"/>
    </source>
</evidence>
<comment type="catalytic activity">
    <reaction evidence="4">
        <text>holo-[ACP] + malonyl-CoA = malonyl-[ACP] + CoA</text>
        <dbReference type="Rhea" id="RHEA:41792"/>
        <dbReference type="Rhea" id="RHEA-COMP:9623"/>
        <dbReference type="Rhea" id="RHEA-COMP:9685"/>
        <dbReference type="ChEBI" id="CHEBI:57287"/>
        <dbReference type="ChEBI" id="CHEBI:57384"/>
        <dbReference type="ChEBI" id="CHEBI:64479"/>
        <dbReference type="ChEBI" id="CHEBI:78449"/>
        <dbReference type="EC" id="2.3.1.39"/>
    </reaction>
</comment>
<evidence type="ECO:0000256" key="3">
    <source>
        <dbReference type="ARBA" id="ARBA00023315"/>
    </source>
</evidence>
<evidence type="ECO:0000256" key="4">
    <source>
        <dbReference type="ARBA" id="ARBA00048462"/>
    </source>
</evidence>
<proteinExistence type="predicted"/>
<protein>
    <recommendedName>
        <fullName evidence="1">[acyl-carrier-protein] S-malonyltransferase</fullName>
        <ecNumber evidence="1">2.3.1.39</ecNumber>
    </recommendedName>
</protein>
<name>A0A7C5LZP5_9PROT</name>
<reference evidence="6" key="1">
    <citation type="journal article" date="2020" name="mSystems">
        <title>Genome- and Community-Level Interaction Insights into Carbon Utilization and Element Cycling Functions of Hydrothermarchaeota in Hydrothermal Sediment.</title>
        <authorList>
            <person name="Zhou Z."/>
            <person name="Liu Y."/>
            <person name="Xu W."/>
            <person name="Pan J."/>
            <person name="Luo Z.H."/>
            <person name="Li M."/>
        </authorList>
    </citation>
    <scope>NUCLEOTIDE SEQUENCE [LARGE SCALE GENOMIC DNA]</scope>
    <source>
        <strain evidence="6">HyVt-485</strain>
    </source>
</reference>
<evidence type="ECO:0000259" key="5">
    <source>
        <dbReference type="SMART" id="SM00827"/>
    </source>
</evidence>
<dbReference type="EMBL" id="DRMJ01000019">
    <property type="protein sequence ID" value="HHL42051.1"/>
    <property type="molecule type" value="Genomic_DNA"/>
</dbReference>
<gene>
    <name evidence="6" type="ORF">ENJ42_00400</name>
</gene>
<dbReference type="InterPro" id="IPR016035">
    <property type="entry name" value="Acyl_Trfase/lysoPLipase"/>
</dbReference>